<dbReference type="PRINTS" id="PR01386">
    <property type="entry name" value="CCMCBIOGNSIS"/>
</dbReference>
<dbReference type="InterPro" id="IPR003557">
    <property type="entry name" value="Cyt_c_biogenesis_CcmC"/>
</dbReference>
<dbReference type="AlphaFoldDB" id="A0A2H5XAL6"/>
<feature type="transmembrane region" description="Helical" evidence="8">
    <location>
        <begin position="193"/>
        <end position="212"/>
    </location>
</feature>
<accession>A0A2H5XAL6</accession>
<keyword evidence="6 8" id="KW-1133">Transmembrane helix</keyword>
<evidence type="ECO:0000259" key="9">
    <source>
        <dbReference type="Pfam" id="PF01578"/>
    </source>
</evidence>
<comment type="similarity">
    <text evidence="2">Belongs to the CcmC/CycZ/HelC family.</text>
</comment>
<evidence type="ECO:0000256" key="1">
    <source>
        <dbReference type="ARBA" id="ARBA00004141"/>
    </source>
</evidence>
<dbReference type="InterPro" id="IPR045062">
    <property type="entry name" value="Cyt_c_biogenesis_CcsA/CcmC"/>
</dbReference>
<reference evidence="11" key="1">
    <citation type="submission" date="2017-09" db="EMBL/GenBank/DDBJ databases">
        <title>Metaegenomics of thermophilic ammonia-oxidizing enrichment culture.</title>
        <authorList>
            <person name="Kato S."/>
            <person name="Suzuki K."/>
        </authorList>
    </citation>
    <scope>NUCLEOTIDE SEQUENCE [LARGE SCALE GENOMIC DNA]</scope>
</reference>
<dbReference type="GO" id="GO:0015232">
    <property type="term" value="F:heme transmembrane transporter activity"/>
    <property type="evidence" value="ECO:0007669"/>
    <property type="project" value="InterPro"/>
</dbReference>
<evidence type="ECO:0000256" key="2">
    <source>
        <dbReference type="ARBA" id="ARBA00005840"/>
    </source>
</evidence>
<keyword evidence="7 8" id="KW-0472">Membrane</keyword>
<evidence type="ECO:0000256" key="7">
    <source>
        <dbReference type="ARBA" id="ARBA00023136"/>
    </source>
</evidence>
<protein>
    <recommendedName>
        <fullName evidence="3">Heme exporter protein C</fullName>
    </recommendedName>
</protein>
<keyword evidence="5" id="KW-0201">Cytochrome c-type biogenesis</keyword>
<feature type="domain" description="Cytochrome c assembly protein" evidence="9">
    <location>
        <begin position="10"/>
        <end position="167"/>
    </location>
</feature>
<gene>
    <name evidence="10" type="primary">ccmC</name>
    <name evidence="10" type="ORF">HRbin17_00728</name>
</gene>
<feature type="transmembrane region" description="Helical" evidence="8">
    <location>
        <begin position="116"/>
        <end position="134"/>
    </location>
</feature>
<dbReference type="PANTHER" id="PTHR30071">
    <property type="entry name" value="HEME EXPORTER PROTEIN C"/>
    <property type="match status" value="1"/>
</dbReference>
<evidence type="ECO:0000256" key="3">
    <source>
        <dbReference type="ARBA" id="ARBA00016463"/>
    </source>
</evidence>
<dbReference type="Pfam" id="PF01578">
    <property type="entry name" value="Cytochrom_C_asm"/>
    <property type="match status" value="1"/>
</dbReference>
<dbReference type="GO" id="GO:0017004">
    <property type="term" value="P:cytochrome complex assembly"/>
    <property type="evidence" value="ECO:0007669"/>
    <property type="project" value="UniProtKB-KW"/>
</dbReference>
<evidence type="ECO:0000313" key="11">
    <source>
        <dbReference type="Proteomes" id="UP000236173"/>
    </source>
</evidence>
<dbReference type="Proteomes" id="UP000236173">
    <property type="component" value="Unassembled WGS sequence"/>
</dbReference>
<feature type="transmembrane region" description="Helical" evidence="8">
    <location>
        <begin position="83"/>
        <end position="104"/>
    </location>
</feature>
<sequence>MRHTGELIIGVSGVLLLIAFGLAFFWVPPAAEFQRLYGNGHIAKIVFVHVPLAIVAFTAFVASAGFGVAFLRTRAARWDALGAATVEVAWLYAVLATATGAWFSRLAWGAWWHWDPRQTTMFMVLLTYTAYLLVREAVDEERRAAVSAVYAILGAVATLLLYWVVPYLPSVQKVSLHPSGIIARGGLDAPYRITLLFSLLGMGLLFVELVRVRAKLASAEKRLVAPL</sequence>
<dbReference type="GO" id="GO:0020037">
    <property type="term" value="F:heme binding"/>
    <property type="evidence" value="ECO:0007669"/>
    <property type="project" value="InterPro"/>
</dbReference>
<feature type="transmembrane region" description="Helical" evidence="8">
    <location>
        <begin position="146"/>
        <end position="165"/>
    </location>
</feature>
<evidence type="ECO:0000256" key="6">
    <source>
        <dbReference type="ARBA" id="ARBA00022989"/>
    </source>
</evidence>
<evidence type="ECO:0000313" key="10">
    <source>
        <dbReference type="EMBL" id="GBC98229.1"/>
    </source>
</evidence>
<evidence type="ECO:0000256" key="4">
    <source>
        <dbReference type="ARBA" id="ARBA00022692"/>
    </source>
</evidence>
<feature type="transmembrane region" description="Helical" evidence="8">
    <location>
        <begin position="47"/>
        <end position="71"/>
    </location>
</feature>
<dbReference type="PANTHER" id="PTHR30071:SF1">
    <property type="entry name" value="CYTOCHROME B_B6 PROTEIN-RELATED"/>
    <property type="match status" value="1"/>
</dbReference>
<keyword evidence="4 8" id="KW-0812">Transmembrane</keyword>
<comment type="subcellular location">
    <subcellularLocation>
        <location evidence="1">Membrane</location>
        <topology evidence="1">Multi-pass membrane protein</topology>
    </subcellularLocation>
</comment>
<proteinExistence type="inferred from homology"/>
<evidence type="ECO:0000256" key="8">
    <source>
        <dbReference type="SAM" id="Phobius"/>
    </source>
</evidence>
<evidence type="ECO:0000256" key="5">
    <source>
        <dbReference type="ARBA" id="ARBA00022748"/>
    </source>
</evidence>
<dbReference type="InterPro" id="IPR002541">
    <property type="entry name" value="Cyt_c_assembly"/>
</dbReference>
<name>A0A2H5XAL6_9BACT</name>
<dbReference type="GO" id="GO:0005886">
    <property type="term" value="C:plasma membrane"/>
    <property type="evidence" value="ECO:0007669"/>
    <property type="project" value="TreeGrafter"/>
</dbReference>
<feature type="transmembrane region" description="Helical" evidence="8">
    <location>
        <begin position="7"/>
        <end position="27"/>
    </location>
</feature>
<dbReference type="EMBL" id="BEHT01000007">
    <property type="protein sequence ID" value="GBC98229.1"/>
    <property type="molecule type" value="Genomic_DNA"/>
</dbReference>
<comment type="caution">
    <text evidence="10">The sequence shown here is derived from an EMBL/GenBank/DDBJ whole genome shotgun (WGS) entry which is preliminary data.</text>
</comment>
<organism evidence="10 11">
    <name type="scientific">Candidatus Fervidibacter japonicus</name>
    <dbReference type="NCBI Taxonomy" id="2035412"/>
    <lineage>
        <taxon>Bacteria</taxon>
        <taxon>Candidatus Fervidibacterota</taxon>
        <taxon>Candidatus Fervidibacter</taxon>
    </lineage>
</organism>